<dbReference type="SFLD" id="SFLDS00019">
    <property type="entry name" value="Glutathione_Transferase_(cytos"/>
    <property type="match status" value="1"/>
</dbReference>
<feature type="region of interest" description="Disordered" evidence="1">
    <location>
        <begin position="1"/>
        <end position="20"/>
    </location>
</feature>
<dbReference type="Pfam" id="PF13410">
    <property type="entry name" value="GST_C_2"/>
    <property type="match status" value="1"/>
</dbReference>
<dbReference type="PANTHER" id="PTHR32419">
    <property type="entry name" value="GLUTATHIONYL-HYDROQUINONE REDUCTASE"/>
    <property type="match status" value="1"/>
</dbReference>
<dbReference type="SFLD" id="SFLDG01148">
    <property type="entry name" value="Xi_(cytGST)"/>
    <property type="match status" value="1"/>
</dbReference>
<dbReference type="CDD" id="cd03190">
    <property type="entry name" value="GST_C_Omega_like"/>
    <property type="match status" value="1"/>
</dbReference>
<evidence type="ECO:0000313" key="4">
    <source>
        <dbReference type="Proteomes" id="UP001614394"/>
    </source>
</evidence>
<gene>
    <name evidence="3" type="ORF">ACIGXA_16510</name>
</gene>
<feature type="domain" description="GST C-terminal" evidence="2">
    <location>
        <begin position="131"/>
        <end position="281"/>
    </location>
</feature>
<dbReference type="GO" id="GO:0016491">
    <property type="term" value="F:oxidoreductase activity"/>
    <property type="evidence" value="ECO:0007669"/>
    <property type="project" value="UniProtKB-KW"/>
</dbReference>
<dbReference type="RefSeq" id="WP_399649335.1">
    <property type="nucleotide sequence ID" value="NZ_JBITYG010000004.1"/>
</dbReference>
<dbReference type="InterPro" id="IPR036282">
    <property type="entry name" value="Glutathione-S-Trfase_C_sf"/>
</dbReference>
<keyword evidence="3" id="KW-0560">Oxidoreductase</keyword>
<dbReference type="Gene3D" id="1.20.1050.10">
    <property type="match status" value="1"/>
</dbReference>
<organism evidence="3 4">
    <name type="scientific">Streptomyces fildesensis</name>
    <dbReference type="NCBI Taxonomy" id="375757"/>
    <lineage>
        <taxon>Bacteria</taxon>
        <taxon>Bacillati</taxon>
        <taxon>Actinomycetota</taxon>
        <taxon>Actinomycetes</taxon>
        <taxon>Kitasatosporales</taxon>
        <taxon>Streptomycetaceae</taxon>
        <taxon>Streptomyces</taxon>
    </lineage>
</organism>
<keyword evidence="4" id="KW-1185">Reference proteome</keyword>
<protein>
    <submittedName>
        <fullName evidence="3">Glutathione S-transferase family protein</fullName>
        <ecNumber evidence="3">1.8.5.-</ecNumber>
    </submittedName>
</protein>
<dbReference type="PIRSF" id="PIRSF015753">
    <property type="entry name" value="GST"/>
    <property type="match status" value="1"/>
</dbReference>
<dbReference type="InterPro" id="IPR047047">
    <property type="entry name" value="GST_Omega-like_C"/>
</dbReference>
<comment type="caution">
    <text evidence="3">The sequence shown here is derived from an EMBL/GenBank/DDBJ whole genome shotgun (WGS) entry which is preliminary data.</text>
</comment>
<dbReference type="PROSITE" id="PS50405">
    <property type="entry name" value="GST_CTER"/>
    <property type="match status" value="1"/>
</dbReference>
<dbReference type="InterPro" id="IPR004045">
    <property type="entry name" value="Glutathione_S-Trfase_N"/>
</dbReference>
<dbReference type="SUPFAM" id="SSF47616">
    <property type="entry name" value="GST C-terminal domain-like"/>
    <property type="match status" value="1"/>
</dbReference>
<dbReference type="Proteomes" id="UP001614394">
    <property type="component" value="Unassembled WGS sequence"/>
</dbReference>
<feature type="region of interest" description="Disordered" evidence="1">
    <location>
        <begin position="294"/>
        <end position="314"/>
    </location>
</feature>
<dbReference type="Pfam" id="PF13409">
    <property type="entry name" value="GST_N_2"/>
    <property type="match status" value="1"/>
</dbReference>
<reference evidence="3 4" key="1">
    <citation type="submission" date="2024-10" db="EMBL/GenBank/DDBJ databases">
        <title>The Natural Products Discovery Center: Release of the First 8490 Sequenced Strains for Exploring Actinobacteria Biosynthetic Diversity.</title>
        <authorList>
            <person name="Kalkreuter E."/>
            <person name="Kautsar S.A."/>
            <person name="Yang D."/>
            <person name="Bader C.D."/>
            <person name="Teijaro C.N."/>
            <person name="Fluegel L."/>
            <person name="Davis C.M."/>
            <person name="Simpson J.R."/>
            <person name="Lauterbach L."/>
            <person name="Steele A.D."/>
            <person name="Gui C."/>
            <person name="Meng S."/>
            <person name="Li G."/>
            <person name="Viehrig K."/>
            <person name="Ye F."/>
            <person name="Su P."/>
            <person name="Kiefer A.F."/>
            <person name="Nichols A."/>
            <person name="Cepeda A.J."/>
            <person name="Yan W."/>
            <person name="Fan B."/>
            <person name="Jiang Y."/>
            <person name="Adhikari A."/>
            <person name="Zheng C.-J."/>
            <person name="Schuster L."/>
            <person name="Cowan T.M."/>
            <person name="Smanski M.J."/>
            <person name="Chevrette M.G."/>
            <person name="De Carvalho L.P.S."/>
            <person name="Shen B."/>
        </authorList>
    </citation>
    <scope>NUCLEOTIDE SEQUENCE [LARGE SCALE GENOMIC DNA]</scope>
    <source>
        <strain evidence="3 4">NPDC053399</strain>
    </source>
</reference>
<dbReference type="InterPro" id="IPR010987">
    <property type="entry name" value="Glutathione-S-Trfase_C-like"/>
</dbReference>
<evidence type="ECO:0000259" key="2">
    <source>
        <dbReference type="PROSITE" id="PS50405"/>
    </source>
</evidence>
<proteinExistence type="predicted"/>
<name>A0ABW8C9P9_9ACTN</name>
<sequence length="314" mass="35445">MAAQFARETGTKGEFTRQTNRFTDRITADGAGGRVPEAGRYRLIVSLACPWAHRAIIVRRLLGLEDAISLGVVDPIRDERGWRFTLDEGDRDPVLGIGFLSEAYLRTDPAYEGRVTVPSLVDTETGTVVTNDYPRITLDLETEWTAHHRPGAPDLYPPHLRPEIDAVAADLFRDVNNGVYRCGFASSQEAYEQAYDALFSRLDVLTERLAGQRYLVGDRITEADVRFFTTLVRFDAVYHNHFKCNRNKLTENPVLWAYARDLFQTPGFGDTVDFDQIKRHYYATHEQLNPSRIVPKGPDLSGWTTPHGREALGA</sequence>
<dbReference type="InterPro" id="IPR036249">
    <property type="entry name" value="Thioredoxin-like_sf"/>
</dbReference>
<dbReference type="InterPro" id="IPR040079">
    <property type="entry name" value="Glutathione_S-Trfase"/>
</dbReference>
<dbReference type="Gene3D" id="3.40.30.10">
    <property type="entry name" value="Glutaredoxin"/>
    <property type="match status" value="1"/>
</dbReference>
<accession>A0ABW8C9P9</accession>
<evidence type="ECO:0000313" key="3">
    <source>
        <dbReference type="EMBL" id="MFI9102121.1"/>
    </source>
</evidence>
<dbReference type="InterPro" id="IPR016639">
    <property type="entry name" value="GST_Omega/GSH"/>
</dbReference>
<dbReference type="PANTHER" id="PTHR32419:SF6">
    <property type="entry name" value="GLUTATHIONE S-TRANSFERASE OMEGA-LIKE 1-RELATED"/>
    <property type="match status" value="1"/>
</dbReference>
<dbReference type="SFLD" id="SFLDG01206">
    <property type="entry name" value="Xi.1"/>
    <property type="match status" value="1"/>
</dbReference>
<dbReference type="SUPFAM" id="SSF52833">
    <property type="entry name" value="Thioredoxin-like"/>
    <property type="match status" value="1"/>
</dbReference>
<evidence type="ECO:0000256" key="1">
    <source>
        <dbReference type="SAM" id="MobiDB-lite"/>
    </source>
</evidence>
<dbReference type="EMBL" id="JBITYG010000004">
    <property type="protein sequence ID" value="MFI9102121.1"/>
    <property type="molecule type" value="Genomic_DNA"/>
</dbReference>
<dbReference type="EC" id="1.8.5.-" evidence="3"/>